<dbReference type="CDD" id="cd00051">
    <property type="entry name" value="EFh"/>
    <property type="match status" value="1"/>
</dbReference>
<accession>A0A504YDL6</accession>
<keyword evidence="1" id="KW-0677">Repeat</keyword>
<organism evidence="4 5">
    <name type="scientific">Fasciola gigantica</name>
    <name type="common">Giant liver fluke</name>
    <dbReference type="NCBI Taxonomy" id="46835"/>
    <lineage>
        <taxon>Eukaryota</taxon>
        <taxon>Metazoa</taxon>
        <taxon>Spiralia</taxon>
        <taxon>Lophotrochozoa</taxon>
        <taxon>Platyhelminthes</taxon>
        <taxon>Trematoda</taxon>
        <taxon>Digenea</taxon>
        <taxon>Plagiorchiida</taxon>
        <taxon>Echinostomata</taxon>
        <taxon>Echinostomatoidea</taxon>
        <taxon>Fasciolidae</taxon>
        <taxon>Fasciola</taxon>
    </lineage>
</organism>
<evidence type="ECO:0000313" key="5">
    <source>
        <dbReference type="Proteomes" id="UP000316759"/>
    </source>
</evidence>
<gene>
    <name evidence="4" type="ORF">FGIG_01991</name>
</gene>
<dbReference type="Proteomes" id="UP000316759">
    <property type="component" value="Unassembled WGS sequence"/>
</dbReference>
<dbReference type="EMBL" id="SUNJ01012074">
    <property type="protein sequence ID" value="TPP58369.1"/>
    <property type="molecule type" value="Genomic_DNA"/>
</dbReference>
<dbReference type="PROSITE" id="PS00018">
    <property type="entry name" value="EF_HAND_1"/>
    <property type="match status" value="1"/>
</dbReference>
<comment type="caution">
    <text evidence="4">The sequence shown here is derived from an EMBL/GenBank/DDBJ whole genome shotgun (WGS) entry which is preliminary data.</text>
</comment>
<evidence type="ECO:0000259" key="3">
    <source>
        <dbReference type="PROSITE" id="PS50222"/>
    </source>
</evidence>
<dbReference type="InterPro" id="IPR002048">
    <property type="entry name" value="EF_hand_dom"/>
</dbReference>
<dbReference type="InterPro" id="IPR011992">
    <property type="entry name" value="EF-hand-dom_pair"/>
</dbReference>
<dbReference type="SMART" id="SM00054">
    <property type="entry name" value="EFh"/>
    <property type="match status" value="2"/>
</dbReference>
<feature type="domain" description="EF-hand" evidence="3">
    <location>
        <begin position="40"/>
        <end position="75"/>
    </location>
</feature>
<dbReference type="FunFam" id="1.10.238.10:FF:000003">
    <property type="entry name" value="Calmodulin A"/>
    <property type="match status" value="1"/>
</dbReference>
<dbReference type="InterPro" id="IPR050145">
    <property type="entry name" value="Centrin_CML-like"/>
</dbReference>
<dbReference type="Gene3D" id="1.10.238.10">
    <property type="entry name" value="EF-hand"/>
    <property type="match status" value="1"/>
</dbReference>
<evidence type="ECO:0000256" key="1">
    <source>
        <dbReference type="ARBA" id="ARBA00022737"/>
    </source>
</evidence>
<evidence type="ECO:0000313" key="4">
    <source>
        <dbReference type="EMBL" id="TPP58369.1"/>
    </source>
</evidence>
<dbReference type="Pfam" id="PF13499">
    <property type="entry name" value="EF-hand_7"/>
    <property type="match status" value="1"/>
</dbReference>
<dbReference type="STRING" id="46835.A0A504YDL6"/>
<name>A0A504YDL6_FASGI</name>
<evidence type="ECO:0000256" key="2">
    <source>
        <dbReference type="ARBA" id="ARBA00022837"/>
    </source>
</evidence>
<dbReference type="SUPFAM" id="SSF47473">
    <property type="entry name" value="EF-hand"/>
    <property type="match status" value="1"/>
</dbReference>
<keyword evidence="2" id="KW-0106">Calcium</keyword>
<sequence length="79" mass="9014">MSSLTAAQIREAFEQLDTDKSGRLSVNEIKHALNLMGTCYTDTEIAEFIADHDQDGDGQLDLEETIRWFTTFMNKTKKK</sequence>
<feature type="domain" description="EF-hand" evidence="3">
    <location>
        <begin position="4"/>
        <end position="39"/>
    </location>
</feature>
<dbReference type="PANTHER" id="PTHR23050">
    <property type="entry name" value="CALCIUM BINDING PROTEIN"/>
    <property type="match status" value="1"/>
</dbReference>
<dbReference type="OrthoDB" id="120976at2759"/>
<keyword evidence="5" id="KW-1185">Reference proteome</keyword>
<reference evidence="4 5" key="1">
    <citation type="submission" date="2019-04" db="EMBL/GenBank/DDBJ databases">
        <title>Annotation for the trematode Fasciola gigantica.</title>
        <authorList>
            <person name="Choi Y.-J."/>
        </authorList>
    </citation>
    <scope>NUCLEOTIDE SEQUENCE [LARGE SCALE GENOMIC DNA]</scope>
    <source>
        <strain evidence="4">Uganda_cow_1</strain>
    </source>
</reference>
<proteinExistence type="predicted"/>
<protein>
    <recommendedName>
        <fullName evidence="3">EF-hand domain-containing protein</fullName>
    </recommendedName>
</protein>
<dbReference type="GO" id="GO:0005509">
    <property type="term" value="F:calcium ion binding"/>
    <property type="evidence" value="ECO:0007669"/>
    <property type="project" value="InterPro"/>
</dbReference>
<dbReference type="AlphaFoldDB" id="A0A504YDL6"/>
<dbReference type="InterPro" id="IPR018247">
    <property type="entry name" value="EF_Hand_1_Ca_BS"/>
</dbReference>
<dbReference type="PROSITE" id="PS50222">
    <property type="entry name" value="EF_HAND_2"/>
    <property type="match status" value="2"/>
</dbReference>